<dbReference type="GO" id="GO:0003924">
    <property type="term" value="F:GTPase activity"/>
    <property type="evidence" value="ECO:0007669"/>
    <property type="project" value="InterPro"/>
</dbReference>
<evidence type="ECO:0000259" key="12">
    <source>
        <dbReference type="PROSITE" id="PS51718"/>
    </source>
</evidence>
<feature type="domain" description="PH" evidence="10">
    <location>
        <begin position="509"/>
        <end position="606"/>
    </location>
</feature>
<dbReference type="InterPro" id="IPR011993">
    <property type="entry name" value="PH-like_dom_sf"/>
</dbReference>
<sequence length="766" mass="88707">MEDEFGMKNLVLTVNKLQEIFAKLTMQIDIDLPQIAVVGIQSSGKSSVLEKFIAKDFLPRGSGIVTRRPLILQLINNEDEFAKFDHSPEIFYDFYKIQREIEAETERVVGGLKAVSSMPIVLKIFSPNVLNLTLVDLPGITKVPIGDQPSDIENQVREMIFEYITKENCLILAVTPANIDIANSEALKLAREVDPLGKRTIGVITKLDLMDSGTDAVDILENKIFPLERGYVGVVNRSQKDLDEKLDIKIAAELENEYFENHPAYKHMAHRMGTAYLQKVLNKQLVEHIFKTLPTLRDRLRKYLMGLEDEYNHIESTSNVKLMNEVINQLKQEFRSELDGYGQKEVSMKGLTTGATINEIFNIKLQKETFNMHSGGKDLRSEIGMTIRNVTGMYSNIFIPEKAFDRVVTYFIEKMKPVITKYVDEISMILQNNVRKYTDKINRYPNLREELRKLVITYIVEREVVCKDRLIEMVDSEMSYINKIHEDFCVFDEAKKIEEEDIVEKQEERFFMRGYMHVSGGLVSSERRWFVLTPDILCWYKDESEREMEGQIPLGNLKISDFKKSQFKLSEIEGKPIFKDSMSLKLICKSPEEAKEWIENMSRIGISYQKSSTLQRGESGVNIDTISIYGPETPFLTRKNTNFSRNNSVPKETYEPDKPVKHSTKVDQQVDTIKNLTEKYLMIVIKNTKDRVPKMITWLLINNVNNYIDKDLVTHFYENDIVDHAMQRPPSEQERIDNVKTMYSACKEALDIIDKEYERITVKYFD</sequence>
<dbReference type="SUPFAM" id="SSF50729">
    <property type="entry name" value="PH domain-like"/>
    <property type="match status" value="1"/>
</dbReference>
<dbReference type="Pfam" id="PF00350">
    <property type="entry name" value="Dynamin_N"/>
    <property type="match status" value="1"/>
</dbReference>
<comment type="similarity">
    <text evidence="9">Belongs to the TRAFAC class dynamin-like GTPase superfamily. Dynamin/Fzo/YdjA family.</text>
</comment>
<keyword evidence="14" id="KW-1185">Reference proteome</keyword>
<dbReference type="InterPro" id="IPR045063">
    <property type="entry name" value="Dynamin_N"/>
</dbReference>
<keyword evidence="5" id="KW-0378">Hydrolase</keyword>
<proteinExistence type="inferred from homology"/>
<dbReference type="EC" id="3.6.5.5" evidence="1"/>
<organism evidence="13 14">
    <name type="scientific">Polypedilum vanderplanki</name>
    <name type="common">Sleeping chironomid midge</name>
    <dbReference type="NCBI Taxonomy" id="319348"/>
    <lineage>
        <taxon>Eukaryota</taxon>
        <taxon>Metazoa</taxon>
        <taxon>Ecdysozoa</taxon>
        <taxon>Arthropoda</taxon>
        <taxon>Hexapoda</taxon>
        <taxon>Insecta</taxon>
        <taxon>Pterygota</taxon>
        <taxon>Neoptera</taxon>
        <taxon>Endopterygota</taxon>
        <taxon>Diptera</taxon>
        <taxon>Nematocera</taxon>
        <taxon>Chironomoidea</taxon>
        <taxon>Chironomidae</taxon>
        <taxon>Chironominae</taxon>
        <taxon>Polypedilum</taxon>
        <taxon>Polypedilum</taxon>
    </lineage>
</organism>
<dbReference type="Pfam" id="PF02212">
    <property type="entry name" value="GED"/>
    <property type="match status" value="1"/>
</dbReference>
<evidence type="ECO:0000256" key="6">
    <source>
        <dbReference type="ARBA" id="ARBA00023134"/>
    </source>
</evidence>
<dbReference type="InterPro" id="IPR001849">
    <property type="entry name" value="PH_domain"/>
</dbReference>
<dbReference type="SMART" id="SM00233">
    <property type="entry name" value="PH"/>
    <property type="match status" value="1"/>
</dbReference>
<keyword evidence="4 9" id="KW-0547">Nucleotide-binding</keyword>
<evidence type="ECO:0000256" key="9">
    <source>
        <dbReference type="RuleBase" id="RU003932"/>
    </source>
</evidence>
<dbReference type="GO" id="GO:0005737">
    <property type="term" value="C:cytoplasm"/>
    <property type="evidence" value="ECO:0007669"/>
    <property type="project" value="TreeGrafter"/>
</dbReference>
<dbReference type="Pfam" id="PF00169">
    <property type="entry name" value="PH"/>
    <property type="match status" value="1"/>
</dbReference>
<dbReference type="PANTHER" id="PTHR11566:SF212">
    <property type="entry name" value="DYNAMIN"/>
    <property type="match status" value="1"/>
</dbReference>
<protein>
    <recommendedName>
        <fullName evidence="1">dynamin GTPase</fullName>
        <ecNumber evidence="1">3.6.5.5</ecNumber>
    </recommendedName>
</protein>
<comment type="catalytic activity">
    <reaction evidence="8">
        <text>GTP + H2O = GDP + phosphate + H(+)</text>
        <dbReference type="Rhea" id="RHEA:19669"/>
        <dbReference type="ChEBI" id="CHEBI:15377"/>
        <dbReference type="ChEBI" id="CHEBI:15378"/>
        <dbReference type="ChEBI" id="CHEBI:37565"/>
        <dbReference type="ChEBI" id="CHEBI:43474"/>
        <dbReference type="ChEBI" id="CHEBI:58189"/>
        <dbReference type="EC" id="3.6.5.5"/>
    </reaction>
</comment>
<evidence type="ECO:0000256" key="2">
    <source>
        <dbReference type="ARBA" id="ARBA00022583"/>
    </source>
</evidence>
<evidence type="ECO:0000256" key="3">
    <source>
        <dbReference type="ARBA" id="ARBA00022701"/>
    </source>
</evidence>
<evidence type="ECO:0000256" key="8">
    <source>
        <dbReference type="ARBA" id="ARBA00048040"/>
    </source>
</evidence>
<evidence type="ECO:0000259" key="10">
    <source>
        <dbReference type="PROSITE" id="PS50003"/>
    </source>
</evidence>
<dbReference type="CDD" id="cd08771">
    <property type="entry name" value="DLP_1"/>
    <property type="match status" value="1"/>
</dbReference>
<comment type="caution">
    <text evidence="13">The sequence shown here is derived from an EMBL/GenBank/DDBJ whole genome shotgun (WGS) entry which is preliminary data.</text>
</comment>
<evidence type="ECO:0000256" key="1">
    <source>
        <dbReference type="ARBA" id="ARBA00011980"/>
    </source>
</evidence>
<keyword evidence="3" id="KW-0493">Microtubule</keyword>
<dbReference type="InterPro" id="IPR001401">
    <property type="entry name" value="Dynamin_GTPase"/>
</dbReference>
<dbReference type="InterPro" id="IPR030381">
    <property type="entry name" value="G_DYNAMIN_dom"/>
</dbReference>
<dbReference type="InterPro" id="IPR027417">
    <property type="entry name" value="P-loop_NTPase"/>
</dbReference>
<dbReference type="PRINTS" id="PR00195">
    <property type="entry name" value="DYNAMIN"/>
</dbReference>
<evidence type="ECO:0000256" key="7">
    <source>
        <dbReference type="ARBA" id="ARBA00023175"/>
    </source>
</evidence>
<dbReference type="InterPro" id="IPR019762">
    <property type="entry name" value="Dynamin_GTPase_CS"/>
</dbReference>
<dbReference type="Gene3D" id="2.30.29.30">
    <property type="entry name" value="Pleckstrin-homology domain (PH domain)/Phosphotyrosine-binding domain (PTB)"/>
    <property type="match status" value="1"/>
</dbReference>
<dbReference type="GO" id="GO:0005874">
    <property type="term" value="C:microtubule"/>
    <property type="evidence" value="ECO:0007669"/>
    <property type="project" value="UniProtKB-KW"/>
</dbReference>
<dbReference type="GO" id="GO:0031623">
    <property type="term" value="P:receptor internalization"/>
    <property type="evidence" value="ECO:0007669"/>
    <property type="project" value="TreeGrafter"/>
</dbReference>
<accession>A0A9J6BFR0</accession>
<evidence type="ECO:0000256" key="5">
    <source>
        <dbReference type="ARBA" id="ARBA00022801"/>
    </source>
</evidence>
<dbReference type="Gene3D" id="3.40.50.300">
    <property type="entry name" value="P-loop containing nucleotide triphosphate hydrolases"/>
    <property type="match status" value="1"/>
</dbReference>
<dbReference type="PANTHER" id="PTHR11566">
    <property type="entry name" value="DYNAMIN"/>
    <property type="match status" value="1"/>
</dbReference>
<dbReference type="EMBL" id="JADBJN010000004">
    <property type="protein sequence ID" value="KAG5668334.1"/>
    <property type="molecule type" value="Genomic_DNA"/>
</dbReference>
<dbReference type="OrthoDB" id="5061070at2759"/>
<evidence type="ECO:0000259" key="11">
    <source>
        <dbReference type="PROSITE" id="PS51388"/>
    </source>
</evidence>
<name>A0A9J6BFR0_POLVA</name>
<dbReference type="GO" id="GO:0008017">
    <property type="term" value="F:microtubule binding"/>
    <property type="evidence" value="ECO:0007669"/>
    <property type="project" value="TreeGrafter"/>
</dbReference>
<keyword evidence="6 9" id="KW-0342">GTP-binding</keyword>
<dbReference type="Proteomes" id="UP001107558">
    <property type="component" value="Chromosome 4"/>
</dbReference>
<dbReference type="GO" id="GO:0005525">
    <property type="term" value="F:GTP binding"/>
    <property type="evidence" value="ECO:0007669"/>
    <property type="project" value="UniProtKB-KW"/>
</dbReference>
<gene>
    <name evidence="13" type="ORF">PVAND_016277</name>
</gene>
<dbReference type="AlphaFoldDB" id="A0A9J6BFR0"/>
<dbReference type="SUPFAM" id="SSF52540">
    <property type="entry name" value="P-loop containing nucleoside triphosphate hydrolases"/>
    <property type="match status" value="1"/>
</dbReference>
<evidence type="ECO:0000313" key="13">
    <source>
        <dbReference type="EMBL" id="KAG5668334.1"/>
    </source>
</evidence>
<dbReference type="Pfam" id="PF01031">
    <property type="entry name" value="Dynamin_M"/>
    <property type="match status" value="1"/>
</dbReference>
<dbReference type="InterPro" id="IPR000375">
    <property type="entry name" value="Dynamin_stalk"/>
</dbReference>
<evidence type="ECO:0000256" key="4">
    <source>
        <dbReference type="ARBA" id="ARBA00022741"/>
    </source>
</evidence>
<dbReference type="InterPro" id="IPR022812">
    <property type="entry name" value="Dynamin"/>
</dbReference>
<keyword evidence="2" id="KW-0254">Endocytosis</keyword>
<dbReference type="GO" id="GO:0005886">
    <property type="term" value="C:plasma membrane"/>
    <property type="evidence" value="ECO:0007669"/>
    <property type="project" value="TreeGrafter"/>
</dbReference>
<dbReference type="PROSITE" id="PS00410">
    <property type="entry name" value="G_DYNAMIN_1"/>
    <property type="match status" value="1"/>
</dbReference>
<evidence type="ECO:0000313" key="14">
    <source>
        <dbReference type="Proteomes" id="UP001107558"/>
    </source>
</evidence>
<dbReference type="PROSITE" id="PS51718">
    <property type="entry name" value="G_DYNAMIN_2"/>
    <property type="match status" value="1"/>
</dbReference>
<dbReference type="InterPro" id="IPR003130">
    <property type="entry name" value="GED"/>
</dbReference>
<dbReference type="PROSITE" id="PS51388">
    <property type="entry name" value="GED"/>
    <property type="match status" value="1"/>
</dbReference>
<dbReference type="SMART" id="SM00053">
    <property type="entry name" value="DYNc"/>
    <property type="match status" value="1"/>
</dbReference>
<dbReference type="Gene3D" id="1.20.120.1240">
    <property type="entry name" value="Dynamin, middle domain"/>
    <property type="match status" value="1"/>
</dbReference>
<dbReference type="FunFam" id="3.40.50.300:FF:000045">
    <property type="entry name" value="dynamin-1 isoform X2"/>
    <property type="match status" value="1"/>
</dbReference>
<feature type="domain" description="GED" evidence="11">
    <location>
        <begin position="670"/>
        <end position="761"/>
    </location>
</feature>
<dbReference type="PROSITE" id="PS50003">
    <property type="entry name" value="PH_DOMAIN"/>
    <property type="match status" value="1"/>
</dbReference>
<dbReference type="SMART" id="SM00302">
    <property type="entry name" value="GED"/>
    <property type="match status" value="1"/>
</dbReference>
<reference evidence="13" key="1">
    <citation type="submission" date="2021-03" db="EMBL/GenBank/DDBJ databases">
        <title>Chromosome level genome of the anhydrobiotic midge Polypedilum vanderplanki.</title>
        <authorList>
            <person name="Yoshida Y."/>
            <person name="Kikawada T."/>
            <person name="Gusev O."/>
        </authorList>
    </citation>
    <scope>NUCLEOTIDE SEQUENCE</scope>
    <source>
        <strain evidence="13">NIAS01</strain>
        <tissue evidence="13">Whole body or cell culture</tissue>
    </source>
</reference>
<keyword evidence="7" id="KW-0505">Motor protein</keyword>
<feature type="domain" description="Dynamin-type G" evidence="12">
    <location>
        <begin position="29"/>
        <end position="294"/>
    </location>
</feature>
<dbReference type="InterPro" id="IPR020850">
    <property type="entry name" value="GED_dom"/>
</dbReference>